<keyword evidence="1" id="KW-0812">Transmembrane</keyword>
<name>A0A3P3QV26_9FIRM</name>
<dbReference type="Gene3D" id="1.20.120.1220">
    <property type="match status" value="1"/>
</dbReference>
<organism evidence="3 4">
    <name type="scientific">Lachnoanaerobaculum gingivalis</name>
    <dbReference type="NCBI Taxonomy" id="2490855"/>
    <lineage>
        <taxon>Bacteria</taxon>
        <taxon>Bacillati</taxon>
        <taxon>Bacillota</taxon>
        <taxon>Clostridia</taxon>
        <taxon>Lachnospirales</taxon>
        <taxon>Lachnospiraceae</taxon>
        <taxon>Lachnoanaerobaculum</taxon>
    </lineage>
</organism>
<keyword evidence="4" id="KW-1185">Reference proteome</keyword>
<protein>
    <submittedName>
        <fullName evidence="3">Prepilin peptidase</fullName>
    </submittedName>
</protein>
<dbReference type="GO" id="GO:0016020">
    <property type="term" value="C:membrane"/>
    <property type="evidence" value="ECO:0007669"/>
    <property type="project" value="InterPro"/>
</dbReference>
<dbReference type="InterPro" id="IPR000045">
    <property type="entry name" value="Prepilin_IV_endopep_pep"/>
</dbReference>
<dbReference type="EMBL" id="RRCO01000004">
    <property type="protein sequence ID" value="RRJ25031.1"/>
    <property type="molecule type" value="Genomic_DNA"/>
</dbReference>
<evidence type="ECO:0000313" key="4">
    <source>
        <dbReference type="Proteomes" id="UP000272490"/>
    </source>
</evidence>
<evidence type="ECO:0000313" key="3">
    <source>
        <dbReference type="EMBL" id="RRJ25031.1"/>
    </source>
</evidence>
<accession>A0A3P3QV26</accession>
<feature type="transmembrane region" description="Helical" evidence="1">
    <location>
        <begin position="26"/>
        <end position="58"/>
    </location>
</feature>
<keyword evidence="1" id="KW-1133">Transmembrane helix</keyword>
<dbReference type="RefSeq" id="WP_128674348.1">
    <property type="nucleotide sequence ID" value="NZ_CAUQHB010000006.1"/>
</dbReference>
<dbReference type="Pfam" id="PF01478">
    <property type="entry name" value="Peptidase_A24"/>
    <property type="match status" value="1"/>
</dbReference>
<reference evidence="3 4" key="1">
    <citation type="submission" date="2018-11" db="EMBL/GenBank/DDBJ databases">
        <title>Genome sequencing of Lachnoanaerobaculum sp. KCOM 2030 (= ChDC B114).</title>
        <authorList>
            <person name="Kook J.-K."/>
            <person name="Park S.-N."/>
            <person name="Lim Y.K."/>
        </authorList>
    </citation>
    <scope>NUCLEOTIDE SEQUENCE [LARGE SCALE GENOMIC DNA]</scope>
    <source>
        <strain evidence="3 4">KCOM 2030</strain>
    </source>
</reference>
<evidence type="ECO:0000256" key="1">
    <source>
        <dbReference type="SAM" id="Phobius"/>
    </source>
</evidence>
<feature type="domain" description="Prepilin type IV endopeptidase peptidase" evidence="2">
    <location>
        <begin position="5"/>
        <end position="96"/>
    </location>
</feature>
<keyword evidence="1" id="KW-0472">Membrane</keyword>
<gene>
    <name evidence="3" type="ORF">EHV10_08920</name>
</gene>
<comment type="caution">
    <text evidence="3">The sequence shown here is derived from an EMBL/GenBank/DDBJ whole genome shotgun (WGS) entry which is preliminary data.</text>
</comment>
<dbReference type="Proteomes" id="UP000272490">
    <property type="component" value="Unassembled WGS sequence"/>
</dbReference>
<sequence length="159" mass="18266">MIYYIVGSMLFAAAMTDILWKKVPNIIVLGYFLTGVCILHLEFVFRFFVSIILFSILYRLRFFGAGDIKLFSLVIGFLGTYDGVNVTVIALVLAGTGALLYMIFSNQLTIRITMLVNYCMRVLATGRIEKYYEYRKSDKHLIPVSPYFLAGFILWRCFC</sequence>
<evidence type="ECO:0000259" key="2">
    <source>
        <dbReference type="Pfam" id="PF01478"/>
    </source>
</evidence>
<dbReference type="AlphaFoldDB" id="A0A3P3QV26"/>
<dbReference type="GO" id="GO:0004190">
    <property type="term" value="F:aspartic-type endopeptidase activity"/>
    <property type="evidence" value="ECO:0007669"/>
    <property type="project" value="InterPro"/>
</dbReference>
<proteinExistence type="predicted"/>
<dbReference type="OrthoDB" id="5508079at2"/>